<sequence length="317" mass="35243">MSGLKQADLIAAPAIRIHESFTFVEHEMTMIGEAAFMHLFDMEEEINEDTFSRGMMYMAEDEVTKISEPYRHHFVVEVAGNVSVDVVLDDSLEVVRTFCDCLENDGYCEHTAAALIALGEEKEEEEPVPDPEGPDVETALASFDQVDLRNLLRSAASEYPEIRSRIFALFHQNKEPLVSAQKQVQAYIDARVQDGSIAAGDVPMALEGAHQVLEKVEEHAAEGRIEEAVQRALVVLGTVVDALDSFDETVGEPVVVINNSLELLKQAAAVSSSALPEDAKQRIYDAVTTEAEEPRYEGKNTWRSTLLEARTYVKRER</sequence>
<comment type="caution">
    <text evidence="3">The sequence shown here is derived from an EMBL/GenBank/DDBJ whole genome shotgun (WGS) entry which is preliminary data.</text>
</comment>
<keyword evidence="1" id="KW-0479">Metal-binding</keyword>
<name>A0ABW5T3Z2_9BACI</name>
<reference evidence="4" key="1">
    <citation type="journal article" date="2019" name="Int. J. Syst. Evol. Microbiol.">
        <title>The Global Catalogue of Microorganisms (GCM) 10K type strain sequencing project: providing services to taxonomists for standard genome sequencing and annotation.</title>
        <authorList>
            <consortium name="The Broad Institute Genomics Platform"/>
            <consortium name="The Broad Institute Genome Sequencing Center for Infectious Disease"/>
            <person name="Wu L."/>
            <person name="Ma J."/>
        </authorList>
    </citation>
    <scope>NUCLEOTIDE SEQUENCE [LARGE SCALE GENOMIC DNA]</scope>
    <source>
        <strain evidence="4">KCTC 33792</strain>
    </source>
</reference>
<organism evidence="3 4">
    <name type="scientific">Salibacterium lacus</name>
    <dbReference type="NCBI Taxonomy" id="1898109"/>
    <lineage>
        <taxon>Bacteria</taxon>
        <taxon>Bacillati</taxon>
        <taxon>Bacillota</taxon>
        <taxon>Bacilli</taxon>
        <taxon>Bacillales</taxon>
        <taxon>Bacillaceae</taxon>
    </lineage>
</organism>
<keyword evidence="1" id="KW-0863">Zinc-finger</keyword>
<evidence type="ECO:0000256" key="1">
    <source>
        <dbReference type="PROSITE-ProRule" id="PRU00325"/>
    </source>
</evidence>
<dbReference type="Pfam" id="PF04434">
    <property type="entry name" value="SWIM"/>
    <property type="match status" value="1"/>
</dbReference>
<dbReference type="RefSeq" id="WP_380714036.1">
    <property type="nucleotide sequence ID" value="NZ_JBHUML010000005.1"/>
</dbReference>
<protein>
    <submittedName>
        <fullName evidence="3">SWIM zinc finger family protein</fullName>
    </submittedName>
</protein>
<evidence type="ECO:0000259" key="2">
    <source>
        <dbReference type="PROSITE" id="PS50966"/>
    </source>
</evidence>
<keyword evidence="4" id="KW-1185">Reference proteome</keyword>
<dbReference type="Proteomes" id="UP001597520">
    <property type="component" value="Unassembled WGS sequence"/>
</dbReference>
<evidence type="ECO:0000313" key="3">
    <source>
        <dbReference type="EMBL" id="MFD2706736.1"/>
    </source>
</evidence>
<feature type="domain" description="SWIM-type" evidence="2">
    <location>
        <begin position="84"/>
        <end position="119"/>
    </location>
</feature>
<dbReference type="InterPro" id="IPR007527">
    <property type="entry name" value="Znf_SWIM"/>
</dbReference>
<dbReference type="PROSITE" id="PS50966">
    <property type="entry name" value="ZF_SWIM"/>
    <property type="match status" value="1"/>
</dbReference>
<proteinExistence type="predicted"/>
<accession>A0ABW5T3Z2</accession>
<gene>
    <name evidence="3" type="ORF">ACFSUB_14815</name>
</gene>
<keyword evidence="1" id="KW-0862">Zinc</keyword>
<evidence type="ECO:0000313" key="4">
    <source>
        <dbReference type="Proteomes" id="UP001597520"/>
    </source>
</evidence>
<dbReference type="EMBL" id="JBHUML010000005">
    <property type="protein sequence ID" value="MFD2706736.1"/>
    <property type="molecule type" value="Genomic_DNA"/>
</dbReference>